<dbReference type="InterPro" id="IPR003961">
    <property type="entry name" value="FN3_dom"/>
</dbReference>
<dbReference type="PROSITE" id="PS50093">
    <property type="entry name" value="PKD"/>
    <property type="match status" value="3"/>
</dbReference>
<feature type="compositionally biased region" description="Polar residues" evidence="1">
    <location>
        <begin position="371"/>
        <end position="385"/>
    </location>
</feature>
<dbReference type="EMBL" id="MBUA01000001">
    <property type="protein sequence ID" value="MBC6489957.1"/>
    <property type="molecule type" value="Genomic_DNA"/>
</dbReference>
<dbReference type="PANTHER" id="PTHR46182:SF2">
    <property type="entry name" value="FI19480P1"/>
    <property type="match status" value="1"/>
</dbReference>
<dbReference type="InterPro" id="IPR029865">
    <property type="entry name" value="KIAA0319-like"/>
</dbReference>
<protein>
    <recommendedName>
        <fullName evidence="2">PKD domain-containing protein</fullName>
    </recommendedName>
</protein>
<feature type="domain" description="PKD" evidence="2">
    <location>
        <begin position="284"/>
        <end position="347"/>
    </location>
</feature>
<feature type="region of interest" description="Disordered" evidence="1">
    <location>
        <begin position="371"/>
        <end position="405"/>
    </location>
</feature>
<comment type="caution">
    <text evidence="3">The sequence shown here is derived from an EMBL/GenBank/DDBJ whole genome shotgun (WGS) entry which is preliminary data.</text>
</comment>
<reference evidence="3 4" key="1">
    <citation type="submission" date="2016-07" db="EMBL/GenBank/DDBJ databases">
        <title>Genome analysis of Flavihumibacter stibioxidans YS-17.</title>
        <authorList>
            <person name="Shi K."/>
            <person name="Han Y."/>
            <person name="Wang G."/>
        </authorList>
    </citation>
    <scope>NUCLEOTIDE SEQUENCE [LARGE SCALE GENOMIC DNA]</scope>
    <source>
        <strain evidence="3 4">YS-17</strain>
    </source>
</reference>
<evidence type="ECO:0000313" key="3">
    <source>
        <dbReference type="EMBL" id="MBC6489957.1"/>
    </source>
</evidence>
<dbReference type="SMART" id="SM00060">
    <property type="entry name" value="FN3"/>
    <property type="match status" value="6"/>
</dbReference>
<dbReference type="InterPro" id="IPR035986">
    <property type="entry name" value="PKD_dom_sf"/>
</dbReference>
<dbReference type="CDD" id="cd00146">
    <property type="entry name" value="PKD"/>
    <property type="match status" value="2"/>
</dbReference>
<name>A0ABR7M4M3_9BACT</name>
<keyword evidence="4" id="KW-1185">Reference proteome</keyword>
<gene>
    <name evidence="3" type="ORF">BC349_03185</name>
</gene>
<dbReference type="Proteomes" id="UP000765802">
    <property type="component" value="Unassembled WGS sequence"/>
</dbReference>
<proteinExistence type="predicted"/>
<dbReference type="NCBIfam" id="NF012211">
    <property type="entry name" value="tand_rpt_95"/>
    <property type="match status" value="1"/>
</dbReference>
<dbReference type="SUPFAM" id="SSF49265">
    <property type="entry name" value="Fibronectin type III"/>
    <property type="match status" value="1"/>
</dbReference>
<feature type="domain" description="PKD" evidence="2">
    <location>
        <begin position="471"/>
        <end position="549"/>
    </location>
</feature>
<dbReference type="Pfam" id="PF14099">
    <property type="entry name" value="Polysacc_lyase"/>
    <property type="match status" value="1"/>
</dbReference>
<dbReference type="InterPro" id="IPR013783">
    <property type="entry name" value="Ig-like_fold"/>
</dbReference>
<evidence type="ECO:0000259" key="2">
    <source>
        <dbReference type="PROSITE" id="PS50093"/>
    </source>
</evidence>
<dbReference type="InterPro" id="IPR000601">
    <property type="entry name" value="PKD_dom"/>
</dbReference>
<evidence type="ECO:0000313" key="4">
    <source>
        <dbReference type="Proteomes" id="UP000765802"/>
    </source>
</evidence>
<dbReference type="Pfam" id="PF22352">
    <property type="entry name" value="K319L-like_PKD"/>
    <property type="match status" value="7"/>
</dbReference>
<dbReference type="Gene3D" id="2.60.40.10">
    <property type="entry name" value="Immunoglobulins"/>
    <property type="match status" value="7"/>
</dbReference>
<organism evidence="3 4">
    <name type="scientific">Flavihumibacter stibioxidans</name>
    <dbReference type="NCBI Taxonomy" id="1834163"/>
    <lineage>
        <taxon>Bacteria</taxon>
        <taxon>Pseudomonadati</taxon>
        <taxon>Bacteroidota</taxon>
        <taxon>Chitinophagia</taxon>
        <taxon>Chitinophagales</taxon>
        <taxon>Chitinophagaceae</taxon>
        <taxon>Flavihumibacter</taxon>
    </lineage>
</organism>
<sequence length="1027" mass="107456">MLMLPFFGNAQTWRAFSMSDSNPETGFQGTKECCSVSFQAETSIKRFGKTALRIELNKTDPSPTDGSGSKRAEKYYNYGSTKTAQNANLRWYAFSMFSPAATNASDPAEEIRFQLHSNVGSPVCALELKSGTWRIARRNSSGVTYTNIAPINYDVWEDWVFYFDESQGTDGSIKVWRNDVLLYTFTGTTNYSNSTAIYPYPNIGIYKWPWSGTWNPASTATKRVFYVDSVFYGTSAATYENMDVTPAGSTPPPTDVNQAPTSNAGSDLVITLPTNSATLNGSKSADSDGTIASYKWSQVSGPSAAVLTNGSSSTATASGLLAGTYVFRLTVTDNNGATATDDVSVTVVQNTSAGNQAPVANAGTNKTVTLPTNSTSLSASGSNDPDGSITAYRWTQTSGPSSSTLTNASTVNLTVGGLIQGTYTYRLTVTDNLGATGTATVSVTVNAATTTNQAPSADAGSAKTITLPTNSVSLSGSGSTDSDGTIASYRWSQVSGPNTATLTNATSVTTTASNLIQGTYSFRLTVTDNSGASSSATVSVTVNADATATNQAPVANAGSAKTITLPSNSVSLTGSASTDSDGTIASYRWTQVSGPNTATLTNATYATATASNLIQGIYSFRLTVTDNDGASGSATVSITVNAAATSTTNKAPVANAGSNKSIRLPTSSVSLSGAASFDPDGSIKSYKWTQTCGPSTVTFSSTMYPNITVYKLKEGTYCFKLQVWDNSGATASATVSVIVYPALASVKQAPIAVTSGKQTVVEGTAGILTGKGSYDPDGVISTYSWIQESGPSAATIADSTADSTTVSNLKPGTYNFQLIVTDNDGLTGTATHIIEVIAAPEPPNAAPIIVLPDTIMVDAQYDTVRLDASNSYDTDGQILKYQWKLVNGPANAVISNPNAAATTVSKLKPGAVYIYQVIAVDNDGASSKKQLTVTVASRNSNDAVTVMSTYPNPTRSTFTLRLDDNVTGQGSVNIYDMSGVVVYQDKLVKNSTSLIKSYNISDLKAGTYIVYVKFEDAPMVTRKIQKL</sequence>
<dbReference type="InterPro" id="IPR025975">
    <property type="entry name" value="Polysacc_lyase"/>
</dbReference>
<dbReference type="Gene3D" id="2.60.120.200">
    <property type="match status" value="1"/>
</dbReference>
<feature type="compositionally biased region" description="Polar residues" evidence="1">
    <location>
        <begin position="393"/>
        <end position="405"/>
    </location>
</feature>
<dbReference type="SUPFAM" id="SSF49299">
    <property type="entry name" value="PKD domain"/>
    <property type="match status" value="6"/>
</dbReference>
<dbReference type="SMART" id="SM00089">
    <property type="entry name" value="PKD"/>
    <property type="match status" value="7"/>
</dbReference>
<dbReference type="InterPro" id="IPR022409">
    <property type="entry name" value="PKD/Chitinase_dom"/>
</dbReference>
<dbReference type="InterPro" id="IPR036116">
    <property type="entry name" value="FN3_sf"/>
</dbReference>
<evidence type="ECO:0000256" key="1">
    <source>
        <dbReference type="SAM" id="MobiDB-lite"/>
    </source>
</evidence>
<dbReference type="Pfam" id="PF18962">
    <property type="entry name" value="Por_Secre_tail"/>
    <property type="match status" value="1"/>
</dbReference>
<dbReference type="InterPro" id="IPR026444">
    <property type="entry name" value="Secre_tail"/>
</dbReference>
<accession>A0ABR7M4M3</accession>
<dbReference type="NCBIfam" id="TIGR04183">
    <property type="entry name" value="Por_Secre_tail"/>
    <property type="match status" value="1"/>
</dbReference>
<dbReference type="PANTHER" id="PTHR46182">
    <property type="entry name" value="FI19480P1"/>
    <property type="match status" value="1"/>
</dbReference>
<feature type="domain" description="PKD" evidence="2">
    <location>
        <begin position="358"/>
        <end position="452"/>
    </location>
</feature>